<dbReference type="Proteomes" id="UP001569414">
    <property type="component" value="Unassembled WGS sequence"/>
</dbReference>
<evidence type="ECO:0000313" key="2">
    <source>
        <dbReference type="EMBL" id="MFA0789508.1"/>
    </source>
</evidence>
<comment type="caution">
    <text evidence="2">The sequence shown here is derived from an EMBL/GenBank/DDBJ whole genome shotgun (WGS) entry which is preliminary data.</text>
</comment>
<proteinExistence type="predicted"/>
<keyword evidence="3" id="KW-1185">Reference proteome</keyword>
<feature type="coiled-coil region" evidence="1">
    <location>
        <begin position="318"/>
        <end position="345"/>
    </location>
</feature>
<protein>
    <submittedName>
        <fullName evidence="2">Uncharacterized protein</fullName>
    </submittedName>
</protein>
<dbReference type="EMBL" id="JBGMEL010000002">
    <property type="protein sequence ID" value="MFA0789508.1"/>
    <property type="molecule type" value="Genomic_DNA"/>
</dbReference>
<dbReference type="RefSeq" id="WP_371842554.1">
    <property type="nucleotide sequence ID" value="NZ_JBGMEL010000002.1"/>
</dbReference>
<evidence type="ECO:0000313" key="3">
    <source>
        <dbReference type="Proteomes" id="UP001569414"/>
    </source>
</evidence>
<evidence type="ECO:0000256" key="1">
    <source>
        <dbReference type="SAM" id="Coils"/>
    </source>
</evidence>
<keyword evidence="1" id="KW-0175">Coiled coil</keyword>
<accession>A0ABV4NJB3</accession>
<reference evidence="2 3" key="1">
    <citation type="submission" date="2024-08" db="EMBL/GenBank/DDBJ databases">
        <authorList>
            <person name="Ishaq N."/>
        </authorList>
    </citation>
    <scope>NUCLEOTIDE SEQUENCE [LARGE SCALE GENOMIC DNA]</scope>
    <source>
        <strain evidence="2 3">JCM 30400</strain>
    </source>
</reference>
<organism evidence="2 3">
    <name type="scientific">Microbulbifer echini</name>
    <dbReference type="NCBI Taxonomy" id="1529067"/>
    <lineage>
        <taxon>Bacteria</taxon>
        <taxon>Pseudomonadati</taxon>
        <taxon>Pseudomonadota</taxon>
        <taxon>Gammaproteobacteria</taxon>
        <taxon>Cellvibrionales</taxon>
        <taxon>Microbulbiferaceae</taxon>
        <taxon>Microbulbifer</taxon>
    </lineage>
</organism>
<name>A0ABV4NJB3_9GAMM</name>
<gene>
    <name evidence="2" type="ORF">ACCI51_03050</name>
</gene>
<sequence>MSKNKTEKDIRNHPLEPYEQPMVFLFDFDDTVIEKLNKLRINSQKGSFGAAVNVNNKQHEKKYLKLNNDYPENLHEFDIVMLDLTNSHSKNYVSSQHQLTGLSGNSAHALLSTYPEQVFDPRPLSINIVSEHLSDIFDKKSFVIAFCGKENIADYQFVEITEHGAKITGHEKVSNFTIYKDFPRYKSRNGKKVKLPEQESTLSPLFLKHLKNINFETIFHHPTVWKDGKPKLANNFFPLLVNERDEIVSYAHFIEESIVLIFPDIKDKPNFVSELFKSYLPEIKPEIFPFHGEFKWLNSGDYPLPGETELLQERVKLEEKFNQDIAENEKQLDSLKVKYKFLSDLITETGEALVSSVEEYLKWLGFESVINLDDTNPDLLEEDIQVDCKDRFLIVEIKGIGGTSTDKDCSQISKIKYRRAEQRGKFDVFGLYIVNHQRYFPPKARTNPPFTKDQIKDADHDSRGLITTYDLYKAYFLIEKGILQKSEVRESLFKTGLITLEPKGITSIGVPHELFSNGLVAIVNLNNTEIVVGDILIVKSQGEYTNAMILSLHVDDKQVNSCKSGEVGIKLDQKLRRNSELFVKTMSTLDINGFEDKKLDVDMCLSTS</sequence>